<organism evidence="1">
    <name type="scientific">bioreactor metagenome</name>
    <dbReference type="NCBI Taxonomy" id="1076179"/>
    <lineage>
        <taxon>unclassified sequences</taxon>
        <taxon>metagenomes</taxon>
        <taxon>ecological metagenomes</taxon>
    </lineage>
</organism>
<name>A0A645J8T3_9ZZZZ</name>
<dbReference type="EMBL" id="VSSQ01125666">
    <property type="protein sequence ID" value="MPN55913.1"/>
    <property type="molecule type" value="Genomic_DNA"/>
</dbReference>
<accession>A0A645J8T3</accession>
<comment type="caution">
    <text evidence="1">The sequence shown here is derived from an EMBL/GenBank/DDBJ whole genome shotgun (WGS) entry which is preliminary data.</text>
</comment>
<reference evidence="1" key="1">
    <citation type="submission" date="2019-08" db="EMBL/GenBank/DDBJ databases">
        <authorList>
            <person name="Kucharzyk K."/>
            <person name="Murdoch R.W."/>
            <person name="Higgins S."/>
            <person name="Loffler F."/>
        </authorList>
    </citation>
    <scope>NUCLEOTIDE SEQUENCE</scope>
</reference>
<dbReference type="AlphaFoldDB" id="A0A645J8T3"/>
<proteinExistence type="predicted"/>
<evidence type="ECO:0000313" key="1">
    <source>
        <dbReference type="EMBL" id="MPN55913.1"/>
    </source>
</evidence>
<sequence>MFIALAIMAEIIGTTVLPAARKIELDMIKGITKNVPVKTILE</sequence>
<protein>
    <submittedName>
        <fullName evidence="1">Uncharacterized protein</fullName>
    </submittedName>
</protein>
<gene>
    <name evidence="1" type="ORF">SDC9_203597</name>
</gene>